<dbReference type="AlphaFoldDB" id="A0A8J8NR68"/>
<evidence type="ECO:0000313" key="2">
    <source>
        <dbReference type="Proteomes" id="UP000785679"/>
    </source>
</evidence>
<keyword evidence="2" id="KW-1185">Reference proteome</keyword>
<gene>
    <name evidence="1" type="ORF">FGO68_gene7863</name>
</gene>
<protein>
    <submittedName>
        <fullName evidence="1">Uncharacterized protein</fullName>
    </submittedName>
</protein>
<proteinExistence type="predicted"/>
<dbReference type="EMBL" id="RRYP01009774">
    <property type="protein sequence ID" value="TNV78834.1"/>
    <property type="molecule type" value="Genomic_DNA"/>
</dbReference>
<comment type="caution">
    <text evidence="1">The sequence shown here is derived from an EMBL/GenBank/DDBJ whole genome shotgun (WGS) entry which is preliminary data.</text>
</comment>
<sequence>MVRILTDLSFPKICTLLHGTNKQARNYLIQFFIILKNFRFSGFKKEPKILGAIRIQPYERIIYLKLLQGNGFFPDWIIFVTKVHKNRKIYKCVLGEWQCVECENFKNLGLIHIQPFETGSQMIIFGEFEKRKLVRYINLNKTSENCYKQFNNAGYVTTVKDQIAIIDTECTYIEMFDKCFQKQAVICLKLDLQTLAHSLTYLPKIDKFALFQNDRIKLIDFTRSTKELVSQNYNPVSMQILSNPNLAIVTYKLKSTCNRSINFQKCKCKQFKLIPYLFDLKTHQLLKYLLYPSIFTLISASPTFHVSGYNSLHHLATISHYGEYVLMQHSEGIDLQEVSGLKEKTKLIKNKLMDRHVKYKEGISEDGLISCQEMPSGFIIVYVDQDEQGNACIRVKQFQY</sequence>
<evidence type="ECO:0000313" key="1">
    <source>
        <dbReference type="EMBL" id="TNV78834.1"/>
    </source>
</evidence>
<name>A0A8J8NR68_HALGN</name>
<organism evidence="1 2">
    <name type="scientific">Halteria grandinella</name>
    <dbReference type="NCBI Taxonomy" id="5974"/>
    <lineage>
        <taxon>Eukaryota</taxon>
        <taxon>Sar</taxon>
        <taxon>Alveolata</taxon>
        <taxon>Ciliophora</taxon>
        <taxon>Intramacronucleata</taxon>
        <taxon>Spirotrichea</taxon>
        <taxon>Stichotrichia</taxon>
        <taxon>Sporadotrichida</taxon>
        <taxon>Halteriidae</taxon>
        <taxon>Halteria</taxon>
    </lineage>
</organism>
<reference evidence="1" key="1">
    <citation type="submission" date="2019-06" db="EMBL/GenBank/DDBJ databases">
        <authorList>
            <person name="Zheng W."/>
        </authorList>
    </citation>
    <scope>NUCLEOTIDE SEQUENCE</scope>
    <source>
        <strain evidence="1">QDHG01</strain>
    </source>
</reference>
<dbReference type="Proteomes" id="UP000785679">
    <property type="component" value="Unassembled WGS sequence"/>
</dbReference>
<accession>A0A8J8NR68</accession>